<protein>
    <submittedName>
        <fullName evidence="1">Uncharacterized protein</fullName>
    </submittedName>
</protein>
<organism evidence="1 2">
    <name type="scientific">Zostera marina</name>
    <name type="common">Eelgrass</name>
    <dbReference type="NCBI Taxonomy" id="29655"/>
    <lineage>
        <taxon>Eukaryota</taxon>
        <taxon>Viridiplantae</taxon>
        <taxon>Streptophyta</taxon>
        <taxon>Embryophyta</taxon>
        <taxon>Tracheophyta</taxon>
        <taxon>Spermatophyta</taxon>
        <taxon>Magnoliopsida</taxon>
        <taxon>Liliopsida</taxon>
        <taxon>Zosteraceae</taxon>
        <taxon>Zostera</taxon>
    </lineage>
</organism>
<dbReference type="Proteomes" id="UP000036987">
    <property type="component" value="Unassembled WGS sequence"/>
</dbReference>
<proteinExistence type="predicted"/>
<keyword evidence="2" id="KW-1185">Reference proteome</keyword>
<evidence type="ECO:0000313" key="2">
    <source>
        <dbReference type="Proteomes" id="UP000036987"/>
    </source>
</evidence>
<accession>A0A0K9PQD5</accession>
<evidence type="ECO:0000313" key="1">
    <source>
        <dbReference type="EMBL" id="KMZ71283.1"/>
    </source>
</evidence>
<name>A0A0K9PQD5_ZOSMR</name>
<reference evidence="2" key="1">
    <citation type="journal article" date="2016" name="Nature">
        <title>The genome of the seagrass Zostera marina reveals angiosperm adaptation to the sea.</title>
        <authorList>
            <person name="Olsen J.L."/>
            <person name="Rouze P."/>
            <person name="Verhelst B."/>
            <person name="Lin Y.-C."/>
            <person name="Bayer T."/>
            <person name="Collen J."/>
            <person name="Dattolo E."/>
            <person name="De Paoli E."/>
            <person name="Dittami S."/>
            <person name="Maumus F."/>
            <person name="Michel G."/>
            <person name="Kersting A."/>
            <person name="Lauritano C."/>
            <person name="Lohaus R."/>
            <person name="Toepel M."/>
            <person name="Tonon T."/>
            <person name="Vanneste K."/>
            <person name="Amirebrahimi M."/>
            <person name="Brakel J."/>
            <person name="Bostroem C."/>
            <person name="Chovatia M."/>
            <person name="Grimwood J."/>
            <person name="Jenkins J.W."/>
            <person name="Jueterbock A."/>
            <person name="Mraz A."/>
            <person name="Stam W.T."/>
            <person name="Tice H."/>
            <person name="Bornberg-Bauer E."/>
            <person name="Green P.J."/>
            <person name="Pearson G.A."/>
            <person name="Procaccini G."/>
            <person name="Duarte C.M."/>
            <person name="Schmutz J."/>
            <person name="Reusch T.B.H."/>
            <person name="Van de Peer Y."/>
        </authorList>
    </citation>
    <scope>NUCLEOTIDE SEQUENCE [LARGE SCALE GENOMIC DNA]</scope>
    <source>
        <strain evidence="2">cv. Finnish</strain>
    </source>
</reference>
<dbReference type="EMBL" id="LFYR01000680">
    <property type="protein sequence ID" value="KMZ71283.1"/>
    <property type="molecule type" value="Genomic_DNA"/>
</dbReference>
<sequence length="99" mass="11006">MENVQPSEMMQQPNTLFHSSGDRYHFGNGCVSCSWPCISLEQMVDIILDEGPSNSPSCELVCLLNDNEVEAGWEESGMEQRKGGVLTHFEPKLQGGMTR</sequence>
<gene>
    <name evidence="1" type="ORF">ZOSMA_183G00140</name>
</gene>
<dbReference type="AlphaFoldDB" id="A0A0K9PQD5"/>
<comment type="caution">
    <text evidence="1">The sequence shown here is derived from an EMBL/GenBank/DDBJ whole genome shotgun (WGS) entry which is preliminary data.</text>
</comment>